<dbReference type="PROSITE" id="PS50297">
    <property type="entry name" value="ANK_REP_REGION"/>
    <property type="match status" value="5"/>
</dbReference>
<name>A0AA40BYW4_9PEZI</name>
<reference evidence="4" key="1">
    <citation type="submission" date="2023-06" db="EMBL/GenBank/DDBJ databases">
        <title>Genome-scale phylogeny and comparative genomics of the fungal order Sordariales.</title>
        <authorList>
            <consortium name="Lawrence Berkeley National Laboratory"/>
            <person name="Hensen N."/>
            <person name="Bonometti L."/>
            <person name="Westerberg I."/>
            <person name="Brannstrom I.O."/>
            <person name="Guillou S."/>
            <person name="Cros-Aarteil S."/>
            <person name="Calhoun S."/>
            <person name="Haridas S."/>
            <person name="Kuo A."/>
            <person name="Mondo S."/>
            <person name="Pangilinan J."/>
            <person name="Riley R."/>
            <person name="Labutti K."/>
            <person name="Andreopoulos B."/>
            <person name="Lipzen A."/>
            <person name="Chen C."/>
            <person name="Yanf M."/>
            <person name="Daum C."/>
            <person name="Ng V."/>
            <person name="Clum A."/>
            <person name="Steindorff A."/>
            <person name="Ohm R."/>
            <person name="Martin F."/>
            <person name="Silar P."/>
            <person name="Natvig D."/>
            <person name="Lalanne C."/>
            <person name="Gautier V."/>
            <person name="Ament-Velasquez S.L."/>
            <person name="Kruys A."/>
            <person name="Hutchinson M.I."/>
            <person name="Powell A.J."/>
            <person name="Barry K."/>
            <person name="Miller A.N."/>
            <person name="Grigoriev I.V."/>
            <person name="Debuchy R."/>
            <person name="Gladieux P."/>
            <person name="Thoren M.H."/>
            <person name="Johannesson H."/>
        </authorList>
    </citation>
    <scope>NUCLEOTIDE SEQUENCE</scope>
    <source>
        <strain evidence="4">CBS 606.72</strain>
    </source>
</reference>
<accession>A0AA40BYW4</accession>
<evidence type="ECO:0000256" key="2">
    <source>
        <dbReference type="ARBA" id="ARBA00023043"/>
    </source>
</evidence>
<dbReference type="PRINTS" id="PR01415">
    <property type="entry name" value="ANKYRIN"/>
</dbReference>
<feature type="repeat" description="ANK" evidence="3">
    <location>
        <begin position="131"/>
        <end position="163"/>
    </location>
</feature>
<evidence type="ECO:0000313" key="5">
    <source>
        <dbReference type="Proteomes" id="UP001175000"/>
    </source>
</evidence>
<feature type="repeat" description="ANK" evidence="3">
    <location>
        <begin position="33"/>
        <end position="65"/>
    </location>
</feature>
<dbReference type="SUPFAM" id="SSF48403">
    <property type="entry name" value="Ankyrin repeat"/>
    <property type="match status" value="1"/>
</dbReference>
<feature type="repeat" description="ANK" evidence="3">
    <location>
        <begin position="165"/>
        <end position="197"/>
    </location>
</feature>
<dbReference type="PROSITE" id="PS50088">
    <property type="entry name" value="ANK_REPEAT"/>
    <property type="match status" value="5"/>
</dbReference>
<dbReference type="EMBL" id="JAULSU010000004">
    <property type="protein sequence ID" value="KAK0619041.1"/>
    <property type="molecule type" value="Genomic_DNA"/>
</dbReference>
<dbReference type="Gene3D" id="1.25.40.20">
    <property type="entry name" value="Ankyrin repeat-containing domain"/>
    <property type="match status" value="5"/>
</dbReference>
<evidence type="ECO:0000256" key="1">
    <source>
        <dbReference type="ARBA" id="ARBA00022737"/>
    </source>
</evidence>
<organism evidence="4 5">
    <name type="scientific">Immersiella caudata</name>
    <dbReference type="NCBI Taxonomy" id="314043"/>
    <lineage>
        <taxon>Eukaryota</taxon>
        <taxon>Fungi</taxon>
        <taxon>Dikarya</taxon>
        <taxon>Ascomycota</taxon>
        <taxon>Pezizomycotina</taxon>
        <taxon>Sordariomycetes</taxon>
        <taxon>Sordariomycetidae</taxon>
        <taxon>Sordariales</taxon>
        <taxon>Lasiosphaeriaceae</taxon>
        <taxon>Immersiella</taxon>
    </lineage>
</organism>
<evidence type="ECO:0000256" key="3">
    <source>
        <dbReference type="PROSITE-ProRule" id="PRU00023"/>
    </source>
</evidence>
<dbReference type="InterPro" id="IPR036770">
    <property type="entry name" value="Ankyrin_rpt-contain_sf"/>
</dbReference>
<feature type="repeat" description="ANK" evidence="3">
    <location>
        <begin position="231"/>
        <end position="263"/>
    </location>
</feature>
<feature type="non-terminal residue" evidence="4">
    <location>
        <position position="269"/>
    </location>
</feature>
<dbReference type="Pfam" id="PF12796">
    <property type="entry name" value="Ank_2"/>
    <property type="match status" value="3"/>
</dbReference>
<gene>
    <name evidence="4" type="ORF">B0T14DRAFT_409160</name>
</gene>
<proteinExistence type="predicted"/>
<dbReference type="InterPro" id="IPR002110">
    <property type="entry name" value="Ankyrin_rpt"/>
</dbReference>
<dbReference type="SMART" id="SM00248">
    <property type="entry name" value="ANK"/>
    <property type="match status" value="8"/>
</dbReference>
<feature type="repeat" description="ANK" evidence="3">
    <location>
        <begin position="198"/>
        <end position="230"/>
    </location>
</feature>
<dbReference type="PANTHER" id="PTHR24171">
    <property type="entry name" value="ANKYRIN REPEAT DOMAIN-CONTAINING PROTEIN 39-RELATED"/>
    <property type="match status" value="1"/>
</dbReference>
<keyword evidence="5" id="KW-1185">Reference proteome</keyword>
<dbReference type="AlphaFoldDB" id="A0AA40BYW4"/>
<dbReference type="Proteomes" id="UP001175000">
    <property type="component" value="Unassembled WGS sequence"/>
</dbReference>
<evidence type="ECO:0000313" key="4">
    <source>
        <dbReference type="EMBL" id="KAK0619041.1"/>
    </source>
</evidence>
<keyword evidence="2 3" id="KW-0040">ANK repeat</keyword>
<dbReference type="PANTHER" id="PTHR24171:SF9">
    <property type="entry name" value="ANKYRIN REPEAT DOMAIN-CONTAINING PROTEIN 39"/>
    <property type="match status" value="1"/>
</dbReference>
<keyword evidence="1" id="KW-0677">Repeat</keyword>
<protein>
    <submittedName>
        <fullName evidence="4">Ankyrin repeat-containing domain protein</fullName>
    </submittedName>
</protein>
<feature type="non-terminal residue" evidence="4">
    <location>
        <position position="1"/>
    </location>
</feature>
<sequence>QTPLHWAAKYDRRELAELMITRYKADVSPLDQDYQTPLHLAVEANLEAMIRLLLRHKAETDVRSKRLTPFVYAVKHGLYAAAKALAENKVEIDAEDINHGTPLTWAMHYMNLGIVELLLVNGWDVNWQKSDGWTALRCAAQHGNELMTKLLLKHNAKVDLCDRWSRRTPLRWAVLYGHTRIVQILVEYGADINSRCKDGETPLMQAVKREDASVVWFLVDKRADMNVQNKDGATALHLAVRHGSKSIVWLLIESGARADAQDNEGMTPL</sequence>
<comment type="caution">
    <text evidence="4">The sequence shown here is derived from an EMBL/GenBank/DDBJ whole genome shotgun (WGS) entry which is preliminary data.</text>
</comment>